<gene>
    <name evidence="1" type="ORF">NU887_12050</name>
</gene>
<comment type="caution">
    <text evidence="1">The sequence shown here is derived from an EMBL/GenBank/DDBJ whole genome shotgun (WGS) entry which is preliminary data.</text>
</comment>
<reference evidence="1" key="1">
    <citation type="submission" date="2022-08" db="EMBL/GenBank/DDBJ databases">
        <authorList>
            <person name="Zhang D."/>
        </authorList>
    </citation>
    <scope>NUCLEOTIDE SEQUENCE</scope>
    <source>
        <strain evidence="1">XJ19-11</strain>
    </source>
</reference>
<sequence>MTSILTDSLREDFFIKLYFDTKNGFYSAGIKRAFLDFSRTLVIKNEYRAKLRQSAENFIFTQLTSVTQNQFNNQKDFDSFHRLSCERLIDTWEELNFGQAQKWINMTLKYWLLFGDKRIKGIEKNAKYFHIPIDSYVQKGLFNEKNPKPWSKIKTYEVYFEYQQKHRDKETGNYPIIDEFNFFNVYEHAFRKIP</sequence>
<proteinExistence type="predicted"/>
<organism evidence="1 2">
    <name type="scientific">Aquiflexum gelatinilyticum</name>
    <dbReference type="NCBI Taxonomy" id="2961943"/>
    <lineage>
        <taxon>Bacteria</taxon>
        <taxon>Pseudomonadati</taxon>
        <taxon>Bacteroidota</taxon>
        <taxon>Cytophagia</taxon>
        <taxon>Cytophagales</taxon>
        <taxon>Cyclobacteriaceae</taxon>
        <taxon>Aquiflexum</taxon>
    </lineage>
</organism>
<dbReference type="AlphaFoldDB" id="A0A9X2T1C2"/>
<dbReference type="RefSeq" id="WP_258423634.1">
    <property type="nucleotide sequence ID" value="NZ_JANSUY010000010.1"/>
</dbReference>
<dbReference type="Proteomes" id="UP001142175">
    <property type="component" value="Unassembled WGS sequence"/>
</dbReference>
<protein>
    <submittedName>
        <fullName evidence="1">Uncharacterized protein</fullName>
    </submittedName>
</protein>
<dbReference type="EMBL" id="JANSUY010000010">
    <property type="protein sequence ID" value="MCR9015771.1"/>
    <property type="molecule type" value="Genomic_DNA"/>
</dbReference>
<evidence type="ECO:0000313" key="1">
    <source>
        <dbReference type="EMBL" id="MCR9015771.1"/>
    </source>
</evidence>
<keyword evidence="2" id="KW-1185">Reference proteome</keyword>
<evidence type="ECO:0000313" key="2">
    <source>
        <dbReference type="Proteomes" id="UP001142175"/>
    </source>
</evidence>
<accession>A0A9X2T1C2</accession>
<name>A0A9X2T1C2_9BACT</name>